<dbReference type="PANTHER" id="PTHR47861:SF3">
    <property type="entry name" value="FKBP-TYPE PEPTIDYL-PROLYL CIS-TRANS ISOMERASE SLYD"/>
    <property type="match status" value="1"/>
</dbReference>
<evidence type="ECO:0000256" key="10">
    <source>
        <dbReference type="RuleBase" id="RU003915"/>
    </source>
</evidence>
<dbReference type="PROSITE" id="PS50059">
    <property type="entry name" value="FKBP_PPIASE"/>
    <property type="match status" value="1"/>
</dbReference>
<dbReference type="EC" id="5.2.1.8" evidence="10"/>
<dbReference type="SUPFAM" id="SSF54534">
    <property type="entry name" value="FKBP-like"/>
    <property type="match status" value="1"/>
</dbReference>
<dbReference type="PANTHER" id="PTHR47861">
    <property type="entry name" value="FKBP-TYPE PEPTIDYL-PROLYL CIS-TRANS ISOMERASE SLYD"/>
    <property type="match status" value="1"/>
</dbReference>
<accession>A0ABT0NDP7</accession>
<comment type="caution">
    <text evidence="12">The sequence shown here is derived from an EMBL/GenBank/DDBJ whole genome shotgun (WGS) entry which is preliminary data.</text>
</comment>
<evidence type="ECO:0000256" key="6">
    <source>
        <dbReference type="ARBA" id="ARBA00023186"/>
    </source>
</evidence>
<dbReference type="InterPro" id="IPR046357">
    <property type="entry name" value="PPIase_dom_sf"/>
</dbReference>
<comment type="function">
    <text evidence="8">Also involved in hydrogenase metallocenter assembly, probably by participating in the nickel insertion step. This function in hydrogenase biosynthesis requires chaperone activity and the presence of the metal-binding domain, but not PPIase activity.</text>
</comment>
<evidence type="ECO:0000256" key="9">
    <source>
        <dbReference type="PROSITE-ProRule" id="PRU00277"/>
    </source>
</evidence>
<keyword evidence="5 9" id="KW-0697">Rotamase</keyword>
<dbReference type="Proteomes" id="UP001202831">
    <property type="component" value="Unassembled WGS sequence"/>
</dbReference>
<evidence type="ECO:0000313" key="13">
    <source>
        <dbReference type="Proteomes" id="UP001202831"/>
    </source>
</evidence>
<dbReference type="InterPro" id="IPR001179">
    <property type="entry name" value="PPIase_FKBP_dom"/>
</dbReference>
<sequence>MTVQDNMVVQFHYTLKDENGDVLESNLGQDPIAYLHGNDNMMPGIENALEGKAVGDKLTVTPDPADTYGEVIEDAVQRVPVKHLMGAKVWKPGMAAIVHTDQGQRQVTVVKVGKFMADIDINHPLAGRTLTFELEVAGVREATDEEIAHGHAHGVGGHHHD</sequence>
<evidence type="ECO:0000256" key="2">
    <source>
        <dbReference type="ARBA" id="ARBA00004496"/>
    </source>
</evidence>
<protein>
    <recommendedName>
        <fullName evidence="10">Peptidyl-prolyl cis-trans isomerase</fullName>
        <ecNumber evidence="10">5.2.1.8</ecNumber>
    </recommendedName>
</protein>
<dbReference type="EMBL" id="JAKIKT010000018">
    <property type="protein sequence ID" value="MCL2916593.1"/>
    <property type="molecule type" value="Genomic_DNA"/>
</dbReference>
<evidence type="ECO:0000256" key="8">
    <source>
        <dbReference type="ARBA" id="ARBA00037071"/>
    </source>
</evidence>
<keyword evidence="13" id="KW-1185">Reference proteome</keyword>
<proteinExistence type="inferred from homology"/>
<dbReference type="Pfam" id="PF00254">
    <property type="entry name" value="FKBP_C"/>
    <property type="match status" value="1"/>
</dbReference>
<evidence type="ECO:0000256" key="4">
    <source>
        <dbReference type="ARBA" id="ARBA00022490"/>
    </source>
</evidence>
<keyword evidence="6" id="KW-0143">Chaperone</keyword>
<feature type="domain" description="PPIase FKBP-type" evidence="11">
    <location>
        <begin position="6"/>
        <end position="80"/>
    </location>
</feature>
<comment type="subcellular location">
    <subcellularLocation>
        <location evidence="2">Cytoplasm</location>
    </subcellularLocation>
</comment>
<organism evidence="12 13">
    <name type="scientific">Shewanella corallii</name>
    <dbReference type="NCBI Taxonomy" id="560080"/>
    <lineage>
        <taxon>Bacteria</taxon>
        <taxon>Pseudomonadati</taxon>
        <taxon>Pseudomonadota</taxon>
        <taxon>Gammaproteobacteria</taxon>
        <taxon>Alteromonadales</taxon>
        <taxon>Shewanellaceae</taxon>
        <taxon>Shewanella</taxon>
    </lineage>
</organism>
<dbReference type="GO" id="GO:0016853">
    <property type="term" value="F:isomerase activity"/>
    <property type="evidence" value="ECO:0007669"/>
    <property type="project" value="UniProtKB-KW"/>
</dbReference>
<dbReference type="Gene3D" id="3.10.50.40">
    <property type="match status" value="1"/>
</dbReference>
<keyword evidence="4" id="KW-0963">Cytoplasm</keyword>
<comment type="catalytic activity">
    <reaction evidence="1 9 10">
        <text>[protein]-peptidylproline (omega=180) = [protein]-peptidylproline (omega=0)</text>
        <dbReference type="Rhea" id="RHEA:16237"/>
        <dbReference type="Rhea" id="RHEA-COMP:10747"/>
        <dbReference type="Rhea" id="RHEA-COMP:10748"/>
        <dbReference type="ChEBI" id="CHEBI:83833"/>
        <dbReference type="ChEBI" id="CHEBI:83834"/>
        <dbReference type="EC" id="5.2.1.8"/>
    </reaction>
</comment>
<reference evidence="12 13" key="1">
    <citation type="submission" date="2022-01" db="EMBL/GenBank/DDBJ databases">
        <title>Whole genome-based taxonomy of the Shewanellaceae.</title>
        <authorList>
            <person name="Martin-Rodriguez A.J."/>
        </authorList>
    </citation>
    <scope>NUCLEOTIDE SEQUENCE [LARGE SCALE GENOMIC DNA]</scope>
    <source>
        <strain evidence="12 13">DSM 21332</strain>
    </source>
</reference>
<gene>
    <name evidence="12" type="ORF">L2725_22925</name>
</gene>
<evidence type="ECO:0000259" key="11">
    <source>
        <dbReference type="PROSITE" id="PS50059"/>
    </source>
</evidence>
<evidence type="ECO:0000256" key="7">
    <source>
        <dbReference type="ARBA" id="ARBA00023235"/>
    </source>
</evidence>
<evidence type="ECO:0000256" key="3">
    <source>
        <dbReference type="ARBA" id="ARBA00006577"/>
    </source>
</evidence>
<name>A0ABT0NDP7_9GAMM</name>
<evidence type="ECO:0000256" key="5">
    <source>
        <dbReference type="ARBA" id="ARBA00023110"/>
    </source>
</evidence>
<dbReference type="RefSeq" id="WP_249251100.1">
    <property type="nucleotide sequence ID" value="NZ_JAKIKT010000018.1"/>
</dbReference>
<evidence type="ECO:0000313" key="12">
    <source>
        <dbReference type="EMBL" id="MCL2916593.1"/>
    </source>
</evidence>
<evidence type="ECO:0000256" key="1">
    <source>
        <dbReference type="ARBA" id="ARBA00000971"/>
    </source>
</evidence>
<keyword evidence="7 9" id="KW-0413">Isomerase</keyword>
<comment type="similarity">
    <text evidence="3 10">Belongs to the FKBP-type PPIase family.</text>
</comment>